<protein>
    <submittedName>
        <fullName evidence="3">DUF3761 domain-containing protein</fullName>
    </submittedName>
</protein>
<gene>
    <name evidence="3" type="ORF">ACFFH7_43020</name>
</gene>
<dbReference type="PROSITE" id="PS51257">
    <property type="entry name" value="PROKAR_LIPOPROTEIN"/>
    <property type="match status" value="1"/>
</dbReference>
<accession>A0ABV6N6X6</accession>
<reference evidence="3 4" key="1">
    <citation type="submission" date="2024-09" db="EMBL/GenBank/DDBJ databases">
        <authorList>
            <person name="Sun Q."/>
            <person name="Mori K."/>
        </authorList>
    </citation>
    <scope>NUCLEOTIDE SEQUENCE [LARGE SCALE GENOMIC DNA]</scope>
    <source>
        <strain evidence="3 4">TBRC 1432</strain>
    </source>
</reference>
<evidence type="ECO:0000313" key="4">
    <source>
        <dbReference type="Proteomes" id="UP001589810"/>
    </source>
</evidence>
<dbReference type="Pfam" id="PF12587">
    <property type="entry name" value="DUF3761"/>
    <property type="match status" value="1"/>
</dbReference>
<dbReference type="InterPro" id="IPR022236">
    <property type="entry name" value="DUF3761"/>
</dbReference>
<keyword evidence="2" id="KW-0732">Signal</keyword>
<dbReference type="Proteomes" id="UP001589810">
    <property type="component" value="Unassembled WGS sequence"/>
</dbReference>
<feature type="chain" id="PRO_5045887523" evidence="2">
    <location>
        <begin position="22"/>
        <end position="149"/>
    </location>
</feature>
<dbReference type="RefSeq" id="WP_379794604.1">
    <property type="nucleotide sequence ID" value="NZ_JBHLUD010000015.1"/>
</dbReference>
<feature type="region of interest" description="Disordered" evidence="1">
    <location>
        <begin position="29"/>
        <end position="70"/>
    </location>
</feature>
<feature type="compositionally biased region" description="Low complexity" evidence="1">
    <location>
        <begin position="35"/>
        <end position="63"/>
    </location>
</feature>
<keyword evidence="4" id="KW-1185">Reference proteome</keyword>
<feature type="signal peptide" evidence="2">
    <location>
        <begin position="1"/>
        <end position="21"/>
    </location>
</feature>
<evidence type="ECO:0000313" key="3">
    <source>
        <dbReference type="EMBL" id="MFC0548343.1"/>
    </source>
</evidence>
<dbReference type="EMBL" id="JBHLUD010000015">
    <property type="protein sequence ID" value="MFC0548343.1"/>
    <property type="molecule type" value="Genomic_DNA"/>
</dbReference>
<evidence type="ECO:0000256" key="2">
    <source>
        <dbReference type="SAM" id="SignalP"/>
    </source>
</evidence>
<evidence type="ECO:0000256" key="1">
    <source>
        <dbReference type="SAM" id="MobiDB-lite"/>
    </source>
</evidence>
<sequence length="149" mass="14942">MSRLLAVVGAFVLGTALLSGCDPNPQVTNTGNGFTTDTSTVTPTTVTTTSTTETTSSTTETTVAPPPTTTVAPPPPVTTQAAAPAPQTHTQTACGADEYRNVDGVCVHRPVAAPGPPAGATAKCKDGTYSFSQHRSGTCSGHGGVAVWL</sequence>
<name>A0ABV6N6X6_9PSEU</name>
<organism evidence="3 4">
    <name type="scientific">Kutzneria chonburiensis</name>
    <dbReference type="NCBI Taxonomy" id="1483604"/>
    <lineage>
        <taxon>Bacteria</taxon>
        <taxon>Bacillati</taxon>
        <taxon>Actinomycetota</taxon>
        <taxon>Actinomycetes</taxon>
        <taxon>Pseudonocardiales</taxon>
        <taxon>Pseudonocardiaceae</taxon>
        <taxon>Kutzneria</taxon>
    </lineage>
</organism>
<proteinExistence type="predicted"/>
<comment type="caution">
    <text evidence="3">The sequence shown here is derived from an EMBL/GenBank/DDBJ whole genome shotgun (WGS) entry which is preliminary data.</text>
</comment>